<accession>A0A6A1UYG4</accession>
<evidence type="ECO:0000256" key="6">
    <source>
        <dbReference type="PROSITE-ProRule" id="PRU10141"/>
    </source>
</evidence>
<dbReference type="FunFam" id="3.30.200.20:FF:000269">
    <property type="entry name" value="serine/threonine-protein kinase mph1 isoform X2"/>
    <property type="match status" value="1"/>
</dbReference>
<protein>
    <submittedName>
        <fullName evidence="9">Serine/threonine-protein kinase mph1</fullName>
    </submittedName>
</protein>
<dbReference type="AlphaFoldDB" id="A0A6A1UYG4"/>
<gene>
    <name evidence="9" type="ORF">CJ030_MR7G010676</name>
</gene>
<dbReference type="PANTHER" id="PTHR22974">
    <property type="entry name" value="MIXED LINEAGE PROTEIN KINASE"/>
    <property type="match status" value="1"/>
</dbReference>
<dbReference type="PANTHER" id="PTHR22974:SF21">
    <property type="entry name" value="DUAL SPECIFICITY PROTEIN KINASE TTK"/>
    <property type="match status" value="1"/>
</dbReference>
<evidence type="ECO:0000256" key="3">
    <source>
        <dbReference type="ARBA" id="ARBA00022741"/>
    </source>
</evidence>
<feature type="compositionally biased region" description="Basic and acidic residues" evidence="7">
    <location>
        <begin position="435"/>
        <end position="445"/>
    </location>
</feature>
<evidence type="ECO:0000313" key="10">
    <source>
        <dbReference type="Proteomes" id="UP000516437"/>
    </source>
</evidence>
<dbReference type="InterPro" id="IPR027084">
    <property type="entry name" value="Mps1_cat"/>
</dbReference>
<organism evidence="9 10">
    <name type="scientific">Morella rubra</name>
    <name type="common">Chinese bayberry</name>
    <dbReference type="NCBI Taxonomy" id="262757"/>
    <lineage>
        <taxon>Eukaryota</taxon>
        <taxon>Viridiplantae</taxon>
        <taxon>Streptophyta</taxon>
        <taxon>Embryophyta</taxon>
        <taxon>Tracheophyta</taxon>
        <taxon>Spermatophyta</taxon>
        <taxon>Magnoliopsida</taxon>
        <taxon>eudicotyledons</taxon>
        <taxon>Gunneridae</taxon>
        <taxon>Pentapetalae</taxon>
        <taxon>rosids</taxon>
        <taxon>fabids</taxon>
        <taxon>Fagales</taxon>
        <taxon>Myricaceae</taxon>
        <taxon>Morella</taxon>
    </lineage>
</organism>
<keyword evidence="5 6" id="KW-0067">ATP-binding</keyword>
<dbReference type="GO" id="GO:0098813">
    <property type="term" value="P:nuclear chromosome segregation"/>
    <property type="evidence" value="ECO:0007669"/>
    <property type="project" value="UniProtKB-ARBA"/>
</dbReference>
<dbReference type="GO" id="GO:0005524">
    <property type="term" value="F:ATP binding"/>
    <property type="evidence" value="ECO:0007669"/>
    <property type="project" value="UniProtKB-UniRule"/>
</dbReference>
<evidence type="ECO:0000256" key="2">
    <source>
        <dbReference type="ARBA" id="ARBA00022679"/>
    </source>
</evidence>
<feature type="compositionally biased region" description="Basic and acidic residues" evidence="7">
    <location>
        <begin position="375"/>
        <end position="392"/>
    </location>
</feature>
<dbReference type="EMBL" id="RXIC02000025">
    <property type="protein sequence ID" value="KAB1205383.1"/>
    <property type="molecule type" value="Genomic_DNA"/>
</dbReference>
<name>A0A6A1UYG4_9ROSI</name>
<dbReference type="Gene3D" id="3.30.200.20">
    <property type="entry name" value="Phosphorylase Kinase, domain 1"/>
    <property type="match status" value="1"/>
</dbReference>
<dbReference type="OrthoDB" id="20524at2759"/>
<feature type="binding site" evidence="6">
    <location>
        <position position="499"/>
    </location>
    <ligand>
        <name>ATP</name>
        <dbReference type="ChEBI" id="CHEBI:30616"/>
    </ligand>
</feature>
<proteinExistence type="predicted"/>
<dbReference type="SUPFAM" id="SSF56112">
    <property type="entry name" value="Protein kinase-like (PK-like)"/>
    <property type="match status" value="1"/>
</dbReference>
<keyword evidence="3 6" id="KW-0547">Nucleotide-binding</keyword>
<dbReference type="PROSITE" id="PS00108">
    <property type="entry name" value="PROTEIN_KINASE_ST"/>
    <property type="match status" value="1"/>
</dbReference>
<keyword evidence="4 9" id="KW-0418">Kinase</keyword>
<dbReference type="InterPro" id="IPR011009">
    <property type="entry name" value="Kinase-like_dom_sf"/>
</dbReference>
<evidence type="ECO:0000256" key="5">
    <source>
        <dbReference type="ARBA" id="ARBA00022840"/>
    </source>
</evidence>
<dbReference type="GO" id="GO:0005634">
    <property type="term" value="C:nucleus"/>
    <property type="evidence" value="ECO:0007669"/>
    <property type="project" value="TreeGrafter"/>
</dbReference>
<feature type="region of interest" description="Disordered" evidence="7">
    <location>
        <begin position="435"/>
        <end position="456"/>
    </location>
</feature>
<dbReference type="InterPro" id="IPR008271">
    <property type="entry name" value="Ser/Thr_kinase_AS"/>
</dbReference>
<dbReference type="InterPro" id="IPR017441">
    <property type="entry name" value="Protein_kinase_ATP_BS"/>
</dbReference>
<dbReference type="PROSITE" id="PS50011">
    <property type="entry name" value="PROTEIN_KINASE_DOM"/>
    <property type="match status" value="1"/>
</dbReference>
<comment type="caution">
    <text evidence="9">The sequence shown here is derived from an EMBL/GenBank/DDBJ whole genome shotgun (WGS) entry which is preliminary data.</text>
</comment>
<sequence>MDREANLPVPSGPARNLIRTALKPPDTTSSSSSSSPPDFLRHVQAAFKRHRPLGTGQSDILRPRRILVSKREVSRSPASDVDPSVDAKKSQDVVLLSGHMAKDSVAATTNTATVLGETREDALITPPSLSGTITKTFDGSFNAIDAQRDHPITGCKDEKPMPLLRGEHEQTDGEKKVPVSVGSNAVSQGADDGMATGLENLSSHMGSLALTDMDWMASNQVEASTIVNPDARQRNFQNTESEISLRSDEGIASLLAKRTTAVQDQLHQFRNFLSHPTTQSSVVGPSYATTTSVHSTSAPMLNITTCSSHLHRDSSSHAAVEPLGGFNRDASCVSQGNMVQPSNHSTKEAIRMLIGQKSVAAKASNSAVDILMEVREYDPSKEQKGREQKESNMPENPTLPDDKSNKVKGYTGDVTNVQSQAPLSQNSSLDVKLELSKSEKQERVASGKGTSAPRKRNYDPDLFFKVNGKLYQRLGKIGSGGSSEVHKVISADCRIYALKKIKLKGRDYATAYGFCQEIEYLNKLKGKDNIIQLIDYEVTDKALLQEVMNGCMSNKDGRVKDDGCIYMVLEYGEIDLAHMLSQKWKEIEGSNQSIDENWLRFYWQQILQAVNTIHEERIVHSDLKPANFLLVKGSLKLIDFGIAKAIMSDTTNIQRDSQVGTLSYMSPEAFMCNENDANGNTIKCGRPSDIWSLGCILYQMVYGRTPFSEYKTFWAKFKVITDPNHEITFGPVSNPWLLDLMKKCLSWDRNERWRIPQLLHHPFLVPPVPPHLPPSEDESCKLLLFIAETCASDQEAAMLCYQLKQLLSDPVQQMTSQSLMSRHQQCKLLSKMSELCLQLQERLANSSSK</sequence>
<dbReference type="Proteomes" id="UP000516437">
    <property type="component" value="Chromosome 7"/>
</dbReference>
<evidence type="ECO:0000256" key="7">
    <source>
        <dbReference type="SAM" id="MobiDB-lite"/>
    </source>
</evidence>
<evidence type="ECO:0000313" key="9">
    <source>
        <dbReference type="EMBL" id="KAB1205383.1"/>
    </source>
</evidence>
<dbReference type="SMART" id="SM00220">
    <property type="entry name" value="S_TKc"/>
    <property type="match status" value="1"/>
</dbReference>
<dbReference type="FunFam" id="1.10.510.10:FF:000224">
    <property type="entry name" value="serine/threonine-protein kinase mph1 isoform X1"/>
    <property type="match status" value="1"/>
</dbReference>
<dbReference type="PROSITE" id="PS00107">
    <property type="entry name" value="PROTEIN_KINASE_ATP"/>
    <property type="match status" value="1"/>
</dbReference>
<evidence type="ECO:0000256" key="1">
    <source>
        <dbReference type="ARBA" id="ARBA00022527"/>
    </source>
</evidence>
<dbReference type="GO" id="GO:0007094">
    <property type="term" value="P:mitotic spindle assembly checkpoint signaling"/>
    <property type="evidence" value="ECO:0007669"/>
    <property type="project" value="TreeGrafter"/>
</dbReference>
<dbReference type="GO" id="GO:0000776">
    <property type="term" value="C:kinetochore"/>
    <property type="evidence" value="ECO:0007669"/>
    <property type="project" value="TreeGrafter"/>
</dbReference>
<keyword evidence="1" id="KW-0723">Serine/threonine-protein kinase</keyword>
<evidence type="ECO:0000259" key="8">
    <source>
        <dbReference type="PROSITE" id="PS50011"/>
    </source>
</evidence>
<dbReference type="GO" id="GO:0004674">
    <property type="term" value="F:protein serine/threonine kinase activity"/>
    <property type="evidence" value="ECO:0007669"/>
    <property type="project" value="UniProtKB-KW"/>
</dbReference>
<keyword evidence="2" id="KW-0808">Transferase</keyword>
<evidence type="ECO:0000256" key="4">
    <source>
        <dbReference type="ARBA" id="ARBA00022777"/>
    </source>
</evidence>
<dbReference type="Gene3D" id="1.10.510.10">
    <property type="entry name" value="Transferase(Phosphotransferase) domain 1"/>
    <property type="match status" value="1"/>
</dbReference>
<dbReference type="InterPro" id="IPR000719">
    <property type="entry name" value="Prot_kinase_dom"/>
</dbReference>
<keyword evidence="10" id="KW-1185">Reference proteome</keyword>
<dbReference type="GO" id="GO:0004712">
    <property type="term" value="F:protein serine/threonine/tyrosine kinase activity"/>
    <property type="evidence" value="ECO:0007669"/>
    <property type="project" value="TreeGrafter"/>
</dbReference>
<feature type="region of interest" description="Disordered" evidence="7">
    <location>
        <begin position="1"/>
        <end position="62"/>
    </location>
</feature>
<reference evidence="9 10" key="1">
    <citation type="journal article" date="2019" name="Plant Biotechnol. J.">
        <title>The red bayberry genome and genetic basis of sex determination.</title>
        <authorList>
            <person name="Jia H.M."/>
            <person name="Jia H.J."/>
            <person name="Cai Q.L."/>
            <person name="Wang Y."/>
            <person name="Zhao H.B."/>
            <person name="Yang W.F."/>
            <person name="Wang G.Y."/>
            <person name="Li Y.H."/>
            <person name="Zhan D.L."/>
            <person name="Shen Y.T."/>
            <person name="Niu Q.F."/>
            <person name="Chang L."/>
            <person name="Qiu J."/>
            <person name="Zhao L."/>
            <person name="Xie H.B."/>
            <person name="Fu W.Y."/>
            <person name="Jin J."/>
            <person name="Li X.W."/>
            <person name="Jiao Y."/>
            <person name="Zhou C.C."/>
            <person name="Tu T."/>
            <person name="Chai C.Y."/>
            <person name="Gao J.L."/>
            <person name="Fan L.J."/>
            <person name="van de Weg E."/>
            <person name="Wang J.Y."/>
            <person name="Gao Z.S."/>
        </authorList>
    </citation>
    <scope>NUCLEOTIDE SEQUENCE [LARGE SCALE GENOMIC DNA]</scope>
    <source>
        <tissue evidence="9">Leaves</tissue>
    </source>
</reference>
<feature type="domain" description="Protein kinase" evidence="8">
    <location>
        <begin position="471"/>
        <end position="764"/>
    </location>
</feature>
<dbReference type="Pfam" id="PF00069">
    <property type="entry name" value="Pkinase"/>
    <property type="match status" value="1"/>
</dbReference>
<dbReference type="GO" id="GO:0034501">
    <property type="term" value="P:protein localization to kinetochore"/>
    <property type="evidence" value="ECO:0007669"/>
    <property type="project" value="TreeGrafter"/>
</dbReference>
<feature type="region of interest" description="Disordered" evidence="7">
    <location>
        <begin position="375"/>
        <end position="411"/>
    </location>
</feature>
<dbReference type="CDD" id="cd14131">
    <property type="entry name" value="PKc_Mps1"/>
    <property type="match status" value="1"/>
</dbReference>
<dbReference type="GO" id="GO:0033316">
    <property type="term" value="P:meiotic spindle assembly checkpoint signaling"/>
    <property type="evidence" value="ECO:0007669"/>
    <property type="project" value="TreeGrafter"/>
</dbReference>
<feature type="compositionally biased region" description="Low complexity" evidence="7">
    <location>
        <begin position="24"/>
        <end position="38"/>
    </location>
</feature>